<dbReference type="AlphaFoldDB" id="A0A2K1ITR5"/>
<evidence type="ECO:0000313" key="3">
    <source>
        <dbReference type="Proteomes" id="UP000006727"/>
    </source>
</evidence>
<dbReference type="EMBL" id="ABEU02000020">
    <property type="protein sequence ID" value="PNR32665.1"/>
    <property type="molecule type" value="Genomic_DNA"/>
</dbReference>
<proteinExistence type="predicted"/>
<reference evidence="1 3" key="2">
    <citation type="journal article" date="2018" name="Plant J.">
        <title>The Physcomitrella patens chromosome-scale assembly reveals moss genome structure and evolution.</title>
        <authorList>
            <person name="Lang D."/>
            <person name="Ullrich K.K."/>
            <person name="Murat F."/>
            <person name="Fuchs J."/>
            <person name="Jenkins J."/>
            <person name="Haas F.B."/>
            <person name="Piednoel M."/>
            <person name="Gundlach H."/>
            <person name="Van Bel M."/>
            <person name="Meyberg R."/>
            <person name="Vives C."/>
            <person name="Morata J."/>
            <person name="Symeonidi A."/>
            <person name="Hiss M."/>
            <person name="Muchero W."/>
            <person name="Kamisugi Y."/>
            <person name="Saleh O."/>
            <person name="Blanc G."/>
            <person name="Decker E.L."/>
            <person name="van Gessel N."/>
            <person name="Grimwood J."/>
            <person name="Hayes R.D."/>
            <person name="Graham S.W."/>
            <person name="Gunter L.E."/>
            <person name="McDaniel S.F."/>
            <person name="Hoernstein S.N.W."/>
            <person name="Larsson A."/>
            <person name="Li F.W."/>
            <person name="Perroud P.F."/>
            <person name="Phillips J."/>
            <person name="Ranjan P."/>
            <person name="Rokshar D.S."/>
            <person name="Rothfels C.J."/>
            <person name="Schneider L."/>
            <person name="Shu S."/>
            <person name="Stevenson D.W."/>
            <person name="Thummler F."/>
            <person name="Tillich M."/>
            <person name="Villarreal Aguilar J.C."/>
            <person name="Widiez T."/>
            <person name="Wong G.K."/>
            <person name="Wymore A."/>
            <person name="Zhang Y."/>
            <person name="Zimmer A.D."/>
            <person name="Quatrano R.S."/>
            <person name="Mayer K.F.X."/>
            <person name="Goodstein D."/>
            <person name="Casacuberta J.M."/>
            <person name="Vandepoele K."/>
            <person name="Reski R."/>
            <person name="Cuming A.C."/>
            <person name="Tuskan G.A."/>
            <person name="Maumus F."/>
            <person name="Salse J."/>
            <person name="Schmutz J."/>
            <person name="Rensing S.A."/>
        </authorList>
    </citation>
    <scope>NUCLEOTIDE SEQUENCE [LARGE SCALE GENOMIC DNA]</scope>
    <source>
        <strain evidence="2 3">cv. Gransden 2004</strain>
    </source>
</reference>
<evidence type="ECO:0000313" key="2">
    <source>
        <dbReference type="EnsemblPlants" id="Pp3c20_2480V3.1"/>
    </source>
</evidence>
<name>A0A2K1ITR5_PHYPA</name>
<protein>
    <submittedName>
        <fullName evidence="1 2">Uncharacterized protein</fullName>
    </submittedName>
</protein>
<gene>
    <name evidence="1" type="ORF">PHYPA_024607</name>
</gene>
<dbReference type="Gramene" id="Pp3c20_2480V3.1">
    <property type="protein sequence ID" value="Pp3c20_2480V3.1"/>
    <property type="gene ID" value="Pp3c20_2480"/>
</dbReference>
<keyword evidence="3" id="KW-1185">Reference proteome</keyword>
<accession>A0A2K1ITR5</accession>
<dbReference type="PaxDb" id="3218-PP1S152_125V6.1"/>
<evidence type="ECO:0000313" key="1">
    <source>
        <dbReference type="EMBL" id="PNR32665.1"/>
    </source>
</evidence>
<dbReference type="Proteomes" id="UP000006727">
    <property type="component" value="Chromosome 20"/>
</dbReference>
<reference evidence="2" key="3">
    <citation type="submission" date="2020-12" db="UniProtKB">
        <authorList>
            <consortium name="EnsemblPlants"/>
        </authorList>
    </citation>
    <scope>IDENTIFICATION</scope>
</reference>
<dbReference type="EnsemblPlants" id="Pp3c20_2480V3.1">
    <property type="protein sequence ID" value="Pp3c20_2480V3.1"/>
    <property type="gene ID" value="Pp3c20_2480"/>
</dbReference>
<sequence>MDVHIYVNRVHPIPDAALLKTECGIDRVQWKLLTGSRQTIPGSSLCSSAVTSTAPNPLTNLLCSHGNACHSLVHCNAPMTLRSDHNFLEGNRGCHLFLSAFTVVMWTTFSYSRRWQ</sequence>
<organism evidence="1">
    <name type="scientific">Physcomitrium patens</name>
    <name type="common">Spreading-leaved earth moss</name>
    <name type="synonym">Physcomitrella patens</name>
    <dbReference type="NCBI Taxonomy" id="3218"/>
    <lineage>
        <taxon>Eukaryota</taxon>
        <taxon>Viridiplantae</taxon>
        <taxon>Streptophyta</taxon>
        <taxon>Embryophyta</taxon>
        <taxon>Bryophyta</taxon>
        <taxon>Bryophytina</taxon>
        <taxon>Bryopsida</taxon>
        <taxon>Funariidae</taxon>
        <taxon>Funariales</taxon>
        <taxon>Funariaceae</taxon>
        <taxon>Physcomitrium</taxon>
    </lineage>
</organism>
<dbReference type="InParanoid" id="A0A2K1ITR5"/>
<reference evidence="1 3" key="1">
    <citation type="journal article" date="2008" name="Science">
        <title>The Physcomitrella genome reveals evolutionary insights into the conquest of land by plants.</title>
        <authorList>
            <person name="Rensing S."/>
            <person name="Lang D."/>
            <person name="Zimmer A."/>
            <person name="Terry A."/>
            <person name="Salamov A."/>
            <person name="Shapiro H."/>
            <person name="Nishiyama T."/>
            <person name="Perroud P.-F."/>
            <person name="Lindquist E."/>
            <person name="Kamisugi Y."/>
            <person name="Tanahashi T."/>
            <person name="Sakakibara K."/>
            <person name="Fujita T."/>
            <person name="Oishi K."/>
            <person name="Shin-I T."/>
            <person name="Kuroki Y."/>
            <person name="Toyoda A."/>
            <person name="Suzuki Y."/>
            <person name="Hashimoto A."/>
            <person name="Yamaguchi K."/>
            <person name="Sugano A."/>
            <person name="Kohara Y."/>
            <person name="Fujiyama A."/>
            <person name="Anterola A."/>
            <person name="Aoki S."/>
            <person name="Ashton N."/>
            <person name="Barbazuk W.B."/>
            <person name="Barker E."/>
            <person name="Bennetzen J."/>
            <person name="Bezanilla M."/>
            <person name="Blankenship R."/>
            <person name="Cho S.H."/>
            <person name="Dutcher S."/>
            <person name="Estelle M."/>
            <person name="Fawcett J.A."/>
            <person name="Gundlach H."/>
            <person name="Hanada K."/>
            <person name="Heyl A."/>
            <person name="Hicks K.A."/>
            <person name="Hugh J."/>
            <person name="Lohr M."/>
            <person name="Mayer K."/>
            <person name="Melkozernov A."/>
            <person name="Murata T."/>
            <person name="Nelson D."/>
            <person name="Pils B."/>
            <person name="Prigge M."/>
            <person name="Reiss B."/>
            <person name="Renner T."/>
            <person name="Rombauts S."/>
            <person name="Rushton P."/>
            <person name="Sanderfoot A."/>
            <person name="Schween G."/>
            <person name="Shiu S.-H."/>
            <person name="Stueber K."/>
            <person name="Theodoulou F.L."/>
            <person name="Tu H."/>
            <person name="Van de Peer Y."/>
            <person name="Verrier P.J."/>
            <person name="Waters E."/>
            <person name="Wood A."/>
            <person name="Yang L."/>
            <person name="Cove D."/>
            <person name="Cuming A."/>
            <person name="Hasebe M."/>
            <person name="Lucas S."/>
            <person name="Mishler D.B."/>
            <person name="Reski R."/>
            <person name="Grigoriev I."/>
            <person name="Quatrano R.S."/>
            <person name="Boore J.L."/>
        </authorList>
    </citation>
    <scope>NUCLEOTIDE SEQUENCE [LARGE SCALE GENOMIC DNA]</scope>
    <source>
        <strain evidence="2 3">cv. Gransden 2004</strain>
    </source>
</reference>